<dbReference type="AlphaFoldDB" id="A0A7C8MHM2"/>
<gene>
    <name evidence="1" type="ORF">GQX73_g8752</name>
</gene>
<name>A0A7C8MHM2_9PEZI</name>
<evidence type="ECO:0000313" key="2">
    <source>
        <dbReference type="Proteomes" id="UP000481858"/>
    </source>
</evidence>
<dbReference type="EMBL" id="WUBL01000135">
    <property type="protein sequence ID" value="KAF2964832.1"/>
    <property type="molecule type" value="Genomic_DNA"/>
</dbReference>
<dbReference type="Proteomes" id="UP000481858">
    <property type="component" value="Unassembled WGS sequence"/>
</dbReference>
<reference evidence="1 2" key="1">
    <citation type="submission" date="2019-12" db="EMBL/GenBank/DDBJ databases">
        <title>Draft genome sequence of the ascomycete Xylaria multiplex DSM 110363.</title>
        <authorList>
            <person name="Buettner E."/>
            <person name="Kellner H."/>
        </authorList>
    </citation>
    <scope>NUCLEOTIDE SEQUENCE [LARGE SCALE GENOMIC DNA]</scope>
    <source>
        <strain evidence="1 2">DSM 110363</strain>
    </source>
</reference>
<comment type="caution">
    <text evidence="1">The sequence shown here is derived from an EMBL/GenBank/DDBJ whole genome shotgun (WGS) entry which is preliminary data.</text>
</comment>
<sequence length="150" mass="15293">MKAQGAARRLLAPDVVGITEENSEVTVTVGRIVVVLLRVIVITIVEFPVVLPSLVLSPVDDVGDGLGSVVIKVVTGDDVVRAAINCRRRLARDGDGTASDGSVSNGDAVVVVNWRPEAVLVGAVDPATLDGSHPVTSAVVPSSSHDVGAG</sequence>
<protein>
    <submittedName>
        <fullName evidence="1">Uncharacterized protein</fullName>
    </submittedName>
</protein>
<organism evidence="1 2">
    <name type="scientific">Xylaria multiplex</name>
    <dbReference type="NCBI Taxonomy" id="323545"/>
    <lineage>
        <taxon>Eukaryota</taxon>
        <taxon>Fungi</taxon>
        <taxon>Dikarya</taxon>
        <taxon>Ascomycota</taxon>
        <taxon>Pezizomycotina</taxon>
        <taxon>Sordariomycetes</taxon>
        <taxon>Xylariomycetidae</taxon>
        <taxon>Xylariales</taxon>
        <taxon>Xylariaceae</taxon>
        <taxon>Xylaria</taxon>
    </lineage>
</organism>
<keyword evidence="2" id="KW-1185">Reference proteome</keyword>
<evidence type="ECO:0000313" key="1">
    <source>
        <dbReference type="EMBL" id="KAF2964832.1"/>
    </source>
</evidence>
<proteinExistence type="predicted"/>
<dbReference type="InParanoid" id="A0A7C8MHM2"/>
<accession>A0A7C8MHM2</accession>